<evidence type="ECO:0000313" key="4">
    <source>
        <dbReference type="Proteomes" id="UP000829196"/>
    </source>
</evidence>
<sequence length="466" mass="53145">MHWAPNVWTKKNNINVSELDFGKDFTGGDNVVKIHLPKEQENTVKLQNSLVIKVFGPNVPFHLICSELRRQWVQFGKFNLTILGLGWILCAFDEKDALDSVLTGGPWYVKNNIISMDKWSPSFSTSSLEWLTSSVWIRFPNLPLNCWDGINMCRITSMVGKPCMVDGNSFQWNRKEFDRVCVHINLDIKIPLGVWAEGSSGKFYQRIEYEKIPNFCFYCGKIGHFIEQCPEKVMKDSPPAQVENDVNNMGSTQNDGSFQGVNPNMNDYGPWIHVNFRRNKFKKQVPDPIINSQNNSISQSVTGDRRSKANLVYKNVEKKINVDPERQINEKRNCFADKEQEISGEDVNSVSHQEEGKNCLGMSDSIPIIPIDNNKFFLLNNLIEESEIVEPVIENSNASNGYEINNPLSMEEGDCDNNSELVKAPSSRKKCSKQLKSIGPIKLNLRSRRLEESLKEKWGILPSFLK</sequence>
<dbReference type="InterPro" id="IPR040256">
    <property type="entry name" value="At4g02000-like"/>
</dbReference>
<dbReference type="EMBL" id="JAGYWB010000016">
    <property type="protein sequence ID" value="KAI0496319.1"/>
    <property type="molecule type" value="Genomic_DNA"/>
</dbReference>
<dbReference type="GO" id="GO:0003676">
    <property type="term" value="F:nucleic acid binding"/>
    <property type="evidence" value="ECO:0007669"/>
    <property type="project" value="InterPro"/>
</dbReference>
<evidence type="ECO:0000313" key="3">
    <source>
        <dbReference type="EMBL" id="KAI0496319.1"/>
    </source>
</evidence>
<dbReference type="Gene3D" id="4.10.60.10">
    <property type="entry name" value="Zinc finger, CCHC-type"/>
    <property type="match status" value="1"/>
</dbReference>
<reference evidence="3" key="1">
    <citation type="journal article" date="2022" name="Front. Genet.">
        <title>Chromosome-Scale Assembly of the Dendrobium nobile Genome Provides Insights Into the Molecular Mechanism of the Biosynthesis of the Medicinal Active Ingredient of Dendrobium.</title>
        <authorList>
            <person name="Xu Q."/>
            <person name="Niu S.-C."/>
            <person name="Li K.-L."/>
            <person name="Zheng P.-J."/>
            <person name="Zhang X.-J."/>
            <person name="Jia Y."/>
            <person name="Liu Y."/>
            <person name="Niu Y.-X."/>
            <person name="Yu L.-H."/>
            <person name="Chen D.-F."/>
            <person name="Zhang G.-Q."/>
        </authorList>
    </citation>
    <scope>NUCLEOTIDE SEQUENCE</scope>
    <source>
        <tissue evidence="3">Leaf</tissue>
    </source>
</reference>
<dbReference type="Pfam" id="PF00098">
    <property type="entry name" value="zf-CCHC"/>
    <property type="match status" value="1"/>
</dbReference>
<evidence type="ECO:0000256" key="1">
    <source>
        <dbReference type="PROSITE-ProRule" id="PRU00047"/>
    </source>
</evidence>
<keyword evidence="1" id="KW-0863">Zinc-finger</keyword>
<dbReference type="InterPro" id="IPR036875">
    <property type="entry name" value="Znf_CCHC_sf"/>
</dbReference>
<keyword evidence="1" id="KW-0862">Zinc</keyword>
<dbReference type="SMART" id="SM00343">
    <property type="entry name" value="ZnF_C2HC"/>
    <property type="match status" value="1"/>
</dbReference>
<feature type="domain" description="CCHC-type" evidence="2">
    <location>
        <begin position="216"/>
        <end position="231"/>
    </location>
</feature>
<dbReference type="GO" id="GO:0008270">
    <property type="term" value="F:zinc ion binding"/>
    <property type="evidence" value="ECO:0007669"/>
    <property type="project" value="UniProtKB-KW"/>
</dbReference>
<dbReference type="Pfam" id="PF14111">
    <property type="entry name" value="DUF4283"/>
    <property type="match status" value="1"/>
</dbReference>
<proteinExistence type="predicted"/>
<keyword evidence="4" id="KW-1185">Reference proteome</keyword>
<keyword evidence="1" id="KW-0479">Metal-binding</keyword>
<dbReference type="OrthoDB" id="686405at2759"/>
<dbReference type="PANTHER" id="PTHR31286:SF180">
    <property type="entry name" value="OS10G0362600 PROTEIN"/>
    <property type="match status" value="1"/>
</dbReference>
<dbReference type="Proteomes" id="UP000829196">
    <property type="component" value="Unassembled WGS sequence"/>
</dbReference>
<dbReference type="PROSITE" id="PS50158">
    <property type="entry name" value="ZF_CCHC"/>
    <property type="match status" value="1"/>
</dbReference>
<comment type="caution">
    <text evidence="3">The sequence shown here is derived from an EMBL/GenBank/DDBJ whole genome shotgun (WGS) entry which is preliminary data.</text>
</comment>
<dbReference type="PANTHER" id="PTHR31286">
    <property type="entry name" value="GLYCINE-RICH CELL WALL STRUCTURAL PROTEIN 1.8-LIKE"/>
    <property type="match status" value="1"/>
</dbReference>
<gene>
    <name evidence="3" type="ORF">KFK09_022635</name>
</gene>
<accession>A0A8T3AJ17</accession>
<evidence type="ECO:0000259" key="2">
    <source>
        <dbReference type="PROSITE" id="PS50158"/>
    </source>
</evidence>
<dbReference type="AlphaFoldDB" id="A0A8T3AJ17"/>
<dbReference type="InterPro" id="IPR025558">
    <property type="entry name" value="DUF4283"/>
</dbReference>
<dbReference type="SUPFAM" id="SSF57756">
    <property type="entry name" value="Retrovirus zinc finger-like domains"/>
    <property type="match status" value="1"/>
</dbReference>
<name>A0A8T3AJ17_DENNO</name>
<dbReference type="InterPro" id="IPR001878">
    <property type="entry name" value="Znf_CCHC"/>
</dbReference>
<protein>
    <recommendedName>
        <fullName evidence="2">CCHC-type domain-containing protein</fullName>
    </recommendedName>
</protein>
<organism evidence="3 4">
    <name type="scientific">Dendrobium nobile</name>
    <name type="common">Orchid</name>
    <dbReference type="NCBI Taxonomy" id="94219"/>
    <lineage>
        <taxon>Eukaryota</taxon>
        <taxon>Viridiplantae</taxon>
        <taxon>Streptophyta</taxon>
        <taxon>Embryophyta</taxon>
        <taxon>Tracheophyta</taxon>
        <taxon>Spermatophyta</taxon>
        <taxon>Magnoliopsida</taxon>
        <taxon>Liliopsida</taxon>
        <taxon>Asparagales</taxon>
        <taxon>Orchidaceae</taxon>
        <taxon>Epidendroideae</taxon>
        <taxon>Malaxideae</taxon>
        <taxon>Dendrobiinae</taxon>
        <taxon>Dendrobium</taxon>
    </lineage>
</organism>